<keyword evidence="2" id="KW-0472">Membrane</keyword>
<gene>
    <name evidence="3" type="ORF">B0H15DRAFT_801457</name>
</gene>
<feature type="transmembrane region" description="Helical" evidence="2">
    <location>
        <begin position="45"/>
        <end position="67"/>
    </location>
</feature>
<dbReference type="Proteomes" id="UP001222325">
    <property type="component" value="Unassembled WGS sequence"/>
</dbReference>
<comment type="caution">
    <text evidence="3">The sequence shown here is derived from an EMBL/GenBank/DDBJ whole genome shotgun (WGS) entry which is preliminary data.</text>
</comment>
<sequence length="166" mass="18296">MLSPSTPTPLPARAAGLAVEFLFSTAAAFLITLALLPLFDLHPSLFLVLRVTALTTLAVFAALHTLFRSFGHTHPAATEPNDNPEFKLTPRCARDVELPCRLRAFLITFHSFTTLPLSGVIYNLNTFQHHIIIAIGLLRRSDGMRPEDNEEHIGRAALTPNTAKFQ</sequence>
<keyword evidence="2" id="KW-1133">Transmembrane helix</keyword>
<dbReference type="AlphaFoldDB" id="A0AAD6U1V0"/>
<evidence type="ECO:0000313" key="4">
    <source>
        <dbReference type="Proteomes" id="UP001222325"/>
    </source>
</evidence>
<dbReference type="EMBL" id="JARJCN010000030">
    <property type="protein sequence ID" value="KAJ7086816.1"/>
    <property type="molecule type" value="Genomic_DNA"/>
</dbReference>
<name>A0AAD6U1V0_9AGAR</name>
<protein>
    <submittedName>
        <fullName evidence="3">Uncharacterized protein</fullName>
    </submittedName>
</protein>
<organism evidence="3 4">
    <name type="scientific">Mycena belliarum</name>
    <dbReference type="NCBI Taxonomy" id="1033014"/>
    <lineage>
        <taxon>Eukaryota</taxon>
        <taxon>Fungi</taxon>
        <taxon>Dikarya</taxon>
        <taxon>Basidiomycota</taxon>
        <taxon>Agaricomycotina</taxon>
        <taxon>Agaricomycetes</taxon>
        <taxon>Agaricomycetidae</taxon>
        <taxon>Agaricales</taxon>
        <taxon>Marasmiineae</taxon>
        <taxon>Mycenaceae</taxon>
        <taxon>Mycena</taxon>
    </lineage>
</organism>
<keyword evidence="2" id="KW-0812">Transmembrane</keyword>
<evidence type="ECO:0000256" key="1">
    <source>
        <dbReference type="SAM" id="MobiDB-lite"/>
    </source>
</evidence>
<feature type="transmembrane region" description="Helical" evidence="2">
    <location>
        <begin position="21"/>
        <end position="39"/>
    </location>
</feature>
<evidence type="ECO:0000313" key="3">
    <source>
        <dbReference type="EMBL" id="KAJ7086816.1"/>
    </source>
</evidence>
<evidence type="ECO:0000256" key="2">
    <source>
        <dbReference type="SAM" id="Phobius"/>
    </source>
</evidence>
<accession>A0AAD6U1V0</accession>
<proteinExistence type="predicted"/>
<keyword evidence="4" id="KW-1185">Reference proteome</keyword>
<reference evidence="3" key="1">
    <citation type="submission" date="2023-03" db="EMBL/GenBank/DDBJ databases">
        <title>Massive genome expansion in bonnet fungi (Mycena s.s.) driven by repeated elements and novel gene families across ecological guilds.</title>
        <authorList>
            <consortium name="Lawrence Berkeley National Laboratory"/>
            <person name="Harder C.B."/>
            <person name="Miyauchi S."/>
            <person name="Viragh M."/>
            <person name="Kuo A."/>
            <person name="Thoen E."/>
            <person name="Andreopoulos B."/>
            <person name="Lu D."/>
            <person name="Skrede I."/>
            <person name="Drula E."/>
            <person name="Henrissat B."/>
            <person name="Morin E."/>
            <person name="Kohler A."/>
            <person name="Barry K."/>
            <person name="LaButti K."/>
            <person name="Morin E."/>
            <person name="Salamov A."/>
            <person name="Lipzen A."/>
            <person name="Mereny Z."/>
            <person name="Hegedus B."/>
            <person name="Baldrian P."/>
            <person name="Stursova M."/>
            <person name="Weitz H."/>
            <person name="Taylor A."/>
            <person name="Grigoriev I.V."/>
            <person name="Nagy L.G."/>
            <person name="Martin F."/>
            <person name="Kauserud H."/>
        </authorList>
    </citation>
    <scope>NUCLEOTIDE SEQUENCE</scope>
    <source>
        <strain evidence="3">CBHHK173m</strain>
    </source>
</reference>
<feature type="region of interest" description="Disordered" evidence="1">
    <location>
        <begin position="146"/>
        <end position="166"/>
    </location>
</feature>